<dbReference type="PANTHER" id="PTHR46474">
    <property type="entry name" value="TWO PORE CALCIUM CHANNEL PROTEIN 1"/>
    <property type="match status" value="1"/>
</dbReference>
<keyword evidence="9" id="KW-1185">Reference proteome</keyword>
<dbReference type="InterPro" id="IPR027359">
    <property type="entry name" value="Volt_channel_dom_sf"/>
</dbReference>
<feature type="region of interest" description="Disordered" evidence="5">
    <location>
        <begin position="1"/>
        <end position="70"/>
    </location>
</feature>
<dbReference type="GO" id="GO:0005765">
    <property type="term" value="C:lysosomal membrane"/>
    <property type="evidence" value="ECO:0007669"/>
    <property type="project" value="InterPro"/>
</dbReference>
<dbReference type="Proteomes" id="UP001292094">
    <property type="component" value="Unassembled WGS sequence"/>
</dbReference>
<evidence type="ECO:0000313" key="9">
    <source>
        <dbReference type="Proteomes" id="UP001292094"/>
    </source>
</evidence>
<feature type="transmembrane region" description="Helical" evidence="6">
    <location>
        <begin position="576"/>
        <end position="598"/>
    </location>
</feature>
<evidence type="ECO:0000256" key="4">
    <source>
        <dbReference type="ARBA" id="ARBA00023136"/>
    </source>
</evidence>
<comment type="caution">
    <text evidence="8">The sequence shown here is derived from an EMBL/GenBank/DDBJ whole genome shotgun (WGS) entry which is preliminary data.</text>
</comment>
<feature type="transmembrane region" description="Helical" evidence="6">
    <location>
        <begin position="674"/>
        <end position="695"/>
    </location>
</feature>
<evidence type="ECO:0000256" key="1">
    <source>
        <dbReference type="ARBA" id="ARBA00004141"/>
    </source>
</evidence>
<feature type="transmembrane region" description="Helical" evidence="6">
    <location>
        <begin position="150"/>
        <end position="174"/>
    </location>
</feature>
<dbReference type="InterPro" id="IPR005821">
    <property type="entry name" value="Ion_trans_dom"/>
</dbReference>
<feature type="transmembrane region" description="Helical" evidence="6">
    <location>
        <begin position="527"/>
        <end position="555"/>
    </location>
</feature>
<accession>A0AAE1PJG2</accession>
<feature type="transmembrane region" description="Helical" evidence="6">
    <location>
        <begin position="120"/>
        <end position="138"/>
    </location>
</feature>
<feature type="compositionally biased region" description="Polar residues" evidence="5">
    <location>
        <begin position="42"/>
        <end position="56"/>
    </location>
</feature>
<dbReference type="SUPFAM" id="SSF81324">
    <property type="entry name" value="Voltage-gated potassium channels"/>
    <property type="match status" value="2"/>
</dbReference>
<protein>
    <recommendedName>
        <fullName evidence="7">Ion transport domain-containing protein</fullName>
    </recommendedName>
</protein>
<proteinExistence type="predicted"/>
<reference evidence="8" key="1">
    <citation type="submission" date="2023-11" db="EMBL/GenBank/DDBJ databases">
        <title>Genome assemblies of two species of porcelain crab, Petrolisthes cinctipes and Petrolisthes manimaculis (Anomura: Porcellanidae).</title>
        <authorList>
            <person name="Angst P."/>
        </authorList>
    </citation>
    <scope>NUCLEOTIDE SEQUENCE</scope>
    <source>
        <strain evidence="8">PB745_02</strain>
        <tissue evidence="8">Gill</tissue>
    </source>
</reference>
<feature type="region of interest" description="Disordered" evidence="5">
    <location>
        <begin position="818"/>
        <end position="868"/>
    </location>
</feature>
<evidence type="ECO:0000259" key="7">
    <source>
        <dbReference type="Pfam" id="PF00520"/>
    </source>
</evidence>
<dbReference type="FunFam" id="1.10.287.70:FF:000062">
    <property type="entry name" value="Two pore calcium channel protein 1"/>
    <property type="match status" value="1"/>
</dbReference>
<comment type="subcellular location">
    <subcellularLocation>
        <location evidence="1">Membrane</location>
        <topology evidence="1">Multi-pass membrane protein</topology>
    </subcellularLocation>
</comment>
<dbReference type="PANTHER" id="PTHR46474:SF1">
    <property type="entry name" value="TWO PORE CHANNEL PROTEIN 1"/>
    <property type="match status" value="1"/>
</dbReference>
<name>A0AAE1PJG2_9EUCA</name>
<dbReference type="EMBL" id="JAWZYT010001740">
    <property type="protein sequence ID" value="KAK4309508.1"/>
    <property type="molecule type" value="Genomic_DNA"/>
</dbReference>
<organism evidence="8 9">
    <name type="scientific">Petrolisthes manimaculis</name>
    <dbReference type="NCBI Taxonomy" id="1843537"/>
    <lineage>
        <taxon>Eukaryota</taxon>
        <taxon>Metazoa</taxon>
        <taxon>Ecdysozoa</taxon>
        <taxon>Arthropoda</taxon>
        <taxon>Crustacea</taxon>
        <taxon>Multicrustacea</taxon>
        <taxon>Malacostraca</taxon>
        <taxon>Eumalacostraca</taxon>
        <taxon>Eucarida</taxon>
        <taxon>Decapoda</taxon>
        <taxon>Pleocyemata</taxon>
        <taxon>Anomura</taxon>
        <taxon>Galatheoidea</taxon>
        <taxon>Porcellanidae</taxon>
        <taxon>Petrolisthes</taxon>
    </lineage>
</organism>
<keyword evidence="2 6" id="KW-0812">Transmembrane</keyword>
<feature type="transmembrane region" description="Helical" evidence="6">
    <location>
        <begin position="186"/>
        <end position="204"/>
    </location>
</feature>
<sequence length="868" mass="100311">MEEGEVRRRTESFASLFLSTEDTHSSHATTSHSSTEERDSFSSDVPNEYGNTSLDSDTSEYRELQEHTSIQPQPCIASSWEMNYHEAAIFLEEGENNDKFNSHPRDRDALPAYLVTHNHWFYSLDLFAALLLMSLAVIEQPAVFQGVPVGVHASIELFGLFLVGISIVMQLRWLGPRTFLQHKRSVVKSFTWVVMIVDAIIVIVRRKTHFRVTRALRPIFFVDSRYLGGVRRFLRQILQSVPPILEVLGILFFILIIFTTLGFYLFSNNPRDPYFSTFGQGFVSLYVLLTTANYPDVMMPAYAQSHWSAAFFIAFLAINLYFLMNLMLAVVFVVFSDIEKEKFRKLLVHKRRACQFAFRLLVTRSQPTHIPFRHFRGLLKFFRPRTSQRDAYLIFKALNQSQSGLLSLEEFYKVYEVCGFKWKPERSPDPWFVNLPTPFRSCCFLIRRLVTIKWFDMFVYCVIVVNAMTLLVNTIIISSQSSSLPADLHVTWDQLLCVSFYGVEATLKIIGLGLMDYLSSGWNIFDLTITILAALGIIAEQFANSFFYVIILRPLRLLRLFRMRKRYRDVFQTLQILLPRISSAIVIIIITYYFFAIIGMEVFSQYDMKNCCVNTTVEQFYRYDNTTFYLDYYYLNNFDNIFIAGVTLFELTIVNNWFIIMEGYVAVTSDWSRLYFMIFYLVMMVVMSVVVAFILEAFTFRMEYNQTTQEDQDEDEEKIRIIVPLTKEELRMIYGTNIDAPPLQQHATTLQTEGVVRYEGVRKRTRVVLQQRMYRDEIPSWLEEADREQPNNPSLLTTPVGPHVVIQQPESTITSIPAQGAAGNISTPPISTPPSSTPVDHLTSQQTPPSFMGSFNQNGSVNSQKEDT</sequence>
<feature type="transmembrane region" description="Helical" evidence="6">
    <location>
        <begin position="309"/>
        <end position="335"/>
    </location>
</feature>
<evidence type="ECO:0000313" key="8">
    <source>
        <dbReference type="EMBL" id="KAK4309508.1"/>
    </source>
</evidence>
<feature type="domain" description="Ion transport" evidence="7">
    <location>
        <begin position="134"/>
        <end position="341"/>
    </location>
</feature>
<dbReference type="AlphaFoldDB" id="A0AAE1PJG2"/>
<feature type="domain" description="Ion transport" evidence="7">
    <location>
        <begin position="453"/>
        <end position="699"/>
    </location>
</feature>
<feature type="compositionally biased region" description="Basic and acidic residues" evidence="5">
    <location>
        <begin position="1"/>
        <end position="11"/>
    </location>
</feature>
<dbReference type="Gene3D" id="1.20.120.350">
    <property type="entry name" value="Voltage-gated potassium channels. Chain C"/>
    <property type="match status" value="1"/>
</dbReference>
<feature type="transmembrane region" description="Helical" evidence="6">
    <location>
        <begin position="457"/>
        <end position="477"/>
    </location>
</feature>
<evidence type="ECO:0000256" key="6">
    <source>
        <dbReference type="SAM" id="Phobius"/>
    </source>
</evidence>
<feature type="transmembrane region" description="Helical" evidence="6">
    <location>
        <begin position="273"/>
        <end position="289"/>
    </location>
</feature>
<keyword evidence="4 6" id="KW-0472">Membrane</keyword>
<keyword evidence="3 6" id="KW-1133">Transmembrane helix</keyword>
<feature type="compositionally biased region" description="Polar residues" evidence="5">
    <location>
        <begin position="842"/>
        <end position="868"/>
    </location>
</feature>
<dbReference type="InterPro" id="IPR028801">
    <property type="entry name" value="TPC1_animal"/>
</dbReference>
<evidence type="ECO:0000256" key="3">
    <source>
        <dbReference type="ARBA" id="ARBA00022989"/>
    </source>
</evidence>
<dbReference type="GO" id="GO:0022832">
    <property type="term" value="F:voltage-gated channel activity"/>
    <property type="evidence" value="ECO:0007669"/>
    <property type="project" value="InterPro"/>
</dbReference>
<dbReference type="InterPro" id="IPR011992">
    <property type="entry name" value="EF-hand-dom_pair"/>
</dbReference>
<dbReference type="SUPFAM" id="SSF47473">
    <property type="entry name" value="EF-hand"/>
    <property type="match status" value="1"/>
</dbReference>
<feature type="transmembrane region" description="Helical" evidence="6">
    <location>
        <begin position="641"/>
        <end position="667"/>
    </location>
</feature>
<feature type="transmembrane region" description="Helical" evidence="6">
    <location>
        <begin position="244"/>
        <end position="266"/>
    </location>
</feature>
<dbReference type="GO" id="GO:0005216">
    <property type="term" value="F:monoatomic ion channel activity"/>
    <property type="evidence" value="ECO:0007669"/>
    <property type="project" value="InterPro"/>
</dbReference>
<dbReference type="GO" id="GO:0010008">
    <property type="term" value="C:endosome membrane"/>
    <property type="evidence" value="ECO:0007669"/>
    <property type="project" value="TreeGrafter"/>
</dbReference>
<evidence type="ECO:0000256" key="5">
    <source>
        <dbReference type="SAM" id="MobiDB-lite"/>
    </source>
</evidence>
<dbReference type="Gene3D" id="1.10.287.70">
    <property type="match status" value="2"/>
</dbReference>
<dbReference type="Pfam" id="PF00520">
    <property type="entry name" value="Ion_trans"/>
    <property type="match status" value="2"/>
</dbReference>
<evidence type="ECO:0000256" key="2">
    <source>
        <dbReference type="ARBA" id="ARBA00022692"/>
    </source>
</evidence>
<gene>
    <name evidence="8" type="ORF">Pmani_018860</name>
</gene>